<evidence type="ECO:0000313" key="3">
    <source>
        <dbReference type="Proteomes" id="UP000199663"/>
    </source>
</evidence>
<comment type="caution">
    <text evidence="2">The sequence shown here is derived from an EMBL/GenBank/DDBJ whole genome shotgun (WGS) entry which is preliminary data.</text>
</comment>
<protein>
    <recommendedName>
        <fullName evidence="4">S1/P1 Nuclease</fullName>
    </recommendedName>
</protein>
<dbReference type="Gene3D" id="1.10.575.10">
    <property type="entry name" value="P1 Nuclease"/>
    <property type="match status" value="1"/>
</dbReference>
<dbReference type="EMBL" id="FNQC01000004">
    <property type="protein sequence ID" value="SDY96367.1"/>
    <property type="molecule type" value="Genomic_DNA"/>
</dbReference>
<gene>
    <name evidence="2" type="ORF">SAMN05444412_10474</name>
</gene>
<dbReference type="Proteomes" id="UP000199663">
    <property type="component" value="Unassembled WGS sequence"/>
</dbReference>
<dbReference type="InterPro" id="IPR008947">
    <property type="entry name" value="PLipase_C/P1_nuclease_dom_sf"/>
</dbReference>
<evidence type="ECO:0000313" key="2">
    <source>
        <dbReference type="EMBL" id="SDY96367.1"/>
    </source>
</evidence>
<accession>A0A1H3P5H6</accession>
<keyword evidence="3" id="KW-1185">Reference proteome</keyword>
<feature type="region of interest" description="Disordered" evidence="1">
    <location>
        <begin position="301"/>
        <end position="343"/>
    </location>
</feature>
<sequence length="343" mass="39516">MNRFLALLLIFFISGSDICAWGFFAHRRINRLAIFSLPPEMIGFFKANIQFITENAINPDRRRYAVMGEAEKHFIDADNYGDSAVYKLPRYWPQALESFTKEELRQHGIGPWNAYHVKIQLTEAFKKKDTKAILRLAADLGHYIADINVPLHTTKNYNGQLTGQNGIHAFWESRVPELLSDDFDFFVGQAEYLPSPQLTAWQAVINAHAALDSVLNFERILSEKFPDDKKYSFEERGGINTRVYSKPFTIAYNEMLNGQIERQMQNSIKMIADFWYTAWVDAGQPDLNSLLKSPIEGMKETFDPKEQLEIREHEGLSSTDPQNETRRSFVRSMWSASPPKTTE</sequence>
<reference evidence="2 3" key="1">
    <citation type="submission" date="2016-10" db="EMBL/GenBank/DDBJ databases">
        <authorList>
            <person name="Varghese N."/>
            <person name="Submissions S."/>
        </authorList>
    </citation>
    <scope>NUCLEOTIDE SEQUENCE [LARGE SCALE GENOMIC DNA]</scope>
    <source>
        <strain evidence="2 3">DSM 17997</strain>
    </source>
</reference>
<feature type="compositionally biased region" description="Polar residues" evidence="1">
    <location>
        <begin position="334"/>
        <end position="343"/>
    </location>
</feature>
<dbReference type="CDD" id="cd10981">
    <property type="entry name" value="ZnPC_S1P1"/>
    <property type="match status" value="1"/>
</dbReference>
<proteinExistence type="predicted"/>
<feature type="compositionally biased region" description="Basic and acidic residues" evidence="1">
    <location>
        <begin position="301"/>
        <end position="315"/>
    </location>
</feature>
<evidence type="ECO:0000256" key="1">
    <source>
        <dbReference type="SAM" id="MobiDB-lite"/>
    </source>
</evidence>
<organism evidence="2 3">
    <name type="scientific">Rhodonellum ikkaensis</name>
    <dbReference type="NCBI Taxonomy" id="336829"/>
    <lineage>
        <taxon>Bacteria</taxon>
        <taxon>Pseudomonadati</taxon>
        <taxon>Bacteroidota</taxon>
        <taxon>Cytophagia</taxon>
        <taxon>Cytophagales</taxon>
        <taxon>Cytophagaceae</taxon>
        <taxon>Rhodonellum</taxon>
    </lineage>
</organism>
<dbReference type="RefSeq" id="WP_019599829.1">
    <property type="nucleotide sequence ID" value="NZ_FNQC01000004.1"/>
</dbReference>
<name>A0A1H3P5H6_9BACT</name>
<dbReference type="SUPFAM" id="SSF48537">
    <property type="entry name" value="Phospholipase C/P1 nuclease"/>
    <property type="match status" value="1"/>
</dbReference>
<evidence type="ECO:0008006" key="4">
    <source>
        <dbReference type="Google" id="ProtNLM"/>
    </source>
</evidence>